<evidence type="ECO:0000256" key="3">
    <source>
        <dbReference type="ARBA" id="ARBA00022989"/>
    </source>
</evidence>
<feature type="transmembrane region" description="Helical" evidence="5">
    <location>
        <begin position="199"/>
        <end position="226"/>
    </location>
</feature>
<keyword evidence="3 5" id="KW-1133">Transmembrane helix</keyword>
<feature type="transmembrane region" description="Helical" evidence="5">
    <location>
        <begin position="169"/>
        <end position="192"/>
    </location>
</feature>
<evidence type="ECO:0000256" key="4">
    <source>
        <dbReference type="ARBA" id="ARBA00023136"/>
    </source>
</evidence>
<protein>
    <recommendedName>
        <fullName evidence="6">ABC transmembrane type-2 domain-containing protein</fullName>
    </recommendedName>
</protein>
<geneLocation type="plastid" evidence="7"/>
<evidence type="ECO:0000313" key="7">
    <source>
        <dbReference type="EMBL" id="QCI06699.1"/>
    </source>
</evidence>
<dbReference type="InterPro" id="IPR047817">
    <property type="entry name" value="ABC2_TM_bact-type"/>
</dbReference>
<feature type="transmembrane region" description="Helical" evidence="5">
    <location>
        <begin position="50"/>
        <end position="70"/>
    </location>
</feature>
<feature type="transmembrane region" description="Helical" evidence="5">
    <location>
        <begin position="131"/>
        <end position="157"/>
    </location>
</feature>
<accession>A0A4D6WST0</accession>
<proteinExistence type="predicted"/>
<dbReference type="GO" id="GO:0140359">
    <property type="term" value="F:ABC-type transporter activity"/>
    <property type="evidence" value="ECO:0007669"/>
    <property type="project" value="InterPro"/>
</dbReference>
<keyword evidence="2 5" id="KW-0812">Transmembrane</keyword>
<evidence type="ECO:0000256" key="5">
    <source>
        <dbReference type="SAM" id="Phobius"/>
    </source>
</evidence>
<reference evidence="7" key="2">
    <citation type="submission" date="2019-04" db="EMBL/GenBank/DDBJ databases">
        <authorList>
            <person name="Pasella M."/>
        </authorList>
    </citation>
    <scope>NUCLEOTIDE SEQUENCE</scope>
</reference>
<dbReference type="InterPro" id="IPR051328">
    <property type="entry name" value="T7SS_ABC-Transporter"/>
</dbReference>
<dbReference type="PIRSF" id="PIRSF006648">
    <property type="entry name" value="DrrB"/>
    <property type="match status" value="1"/>
</dbReference>
<organism evidence="7">
    <name type="scientific">Gayliella sp</name>
    <dbReference type="NCBI Taxonomy" id="2575623"/>
    <lineage>
        <taxon>Eukaryota</taxon>
        <taxon>Rhodophyta</taxon>
        <taxon>Florideophyceae</taxon>
        <taxon>Rhodymeniophycidae</taxon>
        <taxon>Ceramiales</taxon>
        <taxon>Ceramiaceae</taxon>
        <taxon>Gayliella</taxon>
    </lineage>
</organism>
<gene>
    <name evidence="7" type="primary">ycf38</name>
</gene>
<evidence type="ECO:0000256" key="2">
    <source>
        <dbReference type="ARBA" id="ARBA00022692"/>
    </source>
</evidence>
<keyword evidence="4 5" id="KW-0472">Membrane</keyword>
<feature type="domain" description="ABC transmembrane type-2" evidence="6">
    <location>
        <begin position="50"/>
        <end position="292"/>
    </location>
</feature>
<dbReference type="GO" id="GO:0043190">
    <property type="term" value="C:ATP-binding cassette (ABC) transporter complex"/>
    <property type="evidence" value="ECO:0007669"/>
    <property type="project" value="InterPro"/>
</dbReference>
<evidence type="ECO:0000259" key="6">
    <source>
        <dbReference type="PROSITE" id="PS51012"/>
    </source>
</evidence>
<name>A0A4D6WST0_9FLOR</name>
<dbReference type="PANTHER" id="PTHR43077">
    <property type="entry name" value="TRANSPORT PERMEASE YVFS-RELATED"/>
    <property type="match status" value="1"/>
</dbReference>
<comment type="subcellular location">
    <subcellularLocation>
        <location evidence="1">Membrane</location>
        <topology evidence="1">Multi-pass membrane protein</topology>
    </subcellularLocation>
</comment>
<feature type="transmembrane region" description="Helical" evidence="5">
    <location>
        <begin position="90"/>
        <end position="110"/>
    </location>
</feature>
<sequence length="294" mass="33662">MNNIKKYSFNKVFKIKPQSTIIQDNSINNIKQEVITLTKRLYIQLKRRPSTFIISIIQPLLWLVLFGSLFQNFPINLLTKNIQYNTFLTPGIITFTSFNGAIYAGLPLIFDREFGFLNRLIVSPLILKDSLLMSYLISITITSLLQTIIIILFNAYILNNTFSVCNIDIILQTIILITIGIASISISLAFILPGHIEFLAILLLTNLPTLFASTTLAPLSFMPYWLQILTSLNPLTYATEILRYVSSSEFMNYKAKIIKTVWIQCSVYDSLTIILLITIVNLMITKYILKYKYE</sequence>
<dbReference type="Pfam" id="PF01061">
    <property type="entry name" value="ABC2_membrane"/>
    <property type="match status" value="1"/>
</dbReference>
<evidence type="ECO:0000256" key="1">
    <source>
        <dbReference type="ARBA" id="ARBA00004141"/>
    </source>
</evidence>
<dbReference type="PANTHER" id="PTHR43077:SF10">
    <property type="entry name" value="TRANSPORT PERMEASE PROTEIN"/>
    <property type="match status" value="1"/>
</dbReference>
<dbReference type="InterPro" id="IPR013525">
    <property type="entry name" value="ABC2_TM"/>
</dbReference>
<dbReference type="PROSITE" id="PS51012">
    <property type="entry name" value="ABC_TM2"/>
    <property type="match status" value="1"/>
</dbReference>
<keyword evidence="7" id="KW-0934">Plastid</keyword>
<reference evidence="7" key="1">
    <citation type="journal article" date="2019" name="Mol. Phylogenet. Evol.">
        <title>Morphological evolution and classification of the red algal order Ceramiales inferred using plastid phylogenomics.</title>
        <authorList>
            <person name="Diaz-Tapia P."/>
            <person name="Pasella M.M."/>
            <person name="Verbruggen H."/>
            <person name="Maggs C.A."/>
        </authorList>
    </citation>
    <scope>NUCLEOTIDE SEQUENCE</scope>
</reference>
<dbReference type="InterPro" id="IPR000412">
    <property type="entry name" value="ABC_2_transport"/>
</dbReference>
<feature type="transmembrane region" description="Helical" evidence="5">
    <location>
        <begin position="261"/>
        <end position="284"/>
    </location>
</feature>
<dbReference type="AlphaFoldDB" id="A0A4D6WST0"/>
<dbReference type="EMBL" id="MK814659">
    <property type="protein sequence ID" value="QCI06699.1"/>
    <property type="molecule type" value="Genomic_DNA"/>
</dbReference>